<feature type="region of interest" description="Disordered" evidence="1">
    <location>
        <begin position="427"/>
        <end position="464"/>
    </location>
</feature>
<name>A0A409YS91_9AGAR</name>
<dbReference type="EMBL" id="NHYE01000423">
    <property type="protein sequence ID" value="PPR05839.1"/>
    <property type="molecule type" value="Genomic_DNA"/>
</dbReference>
<dbReference type="InterPro" id="IPR013922">
    <property type="entry name" value="Cyclin_PHO80-like"/>
</dbReference>
<feature type="compositionally biased region" description="Polar residues" evidence="1">
    <location>
        <begin position="384"/>
        <end position="405"/>
    </location>
</feature>
<dbReference type="GO" id="GO:0005634">
    <property type="term" value="C:nucleus"/>
    <property type="evidence" value="ECO:0007669"/>
    <property type="project" value="TreeGrafter"/>
</dbReference>
<evidence type="ECO:0008006" key="4">
    <source>
        <dbReference type="Google" id="ProtNLM"/>
    </source>
</evidence>
<dbReference type="OrthoDB" id="286814at2759"/>
<feature type="compositionally biased region" description="Low complexity" evidence="1">
    <location>
        <begin position="307"/>
        <end position="318"/>
    </location>
</feature>
<evidence type="ECO:0000313" key="3">
    <source>
        <dbReference type="Proteomes" id="UP000284706"/>
    </source>
</evidence>
<feature type="compositionally biased region" description="Polar residues" evidence="1">
    <location>
        <begin position="141"/>
        <end position="189"/>
    </location>
</feature>
<feature type="compositionally biased region" description="Polar residues" evidence="1">
    <location>
        <begin position="440"/>
        <end position="450"/>
    </location>
</feature>
<evidence type="ECO:0000313" key="2">
    <source>
        <dbReference type="EMBL" id="PPR05839.1"/>
    </source>
</evidence>
<dbReference type="PANTHER" id="PTHR15615">
    <property type="match status" value="1"/>
</dbReference>
<evidence type="ECO:0000256" key="1">
    <source>
        <dbReference type="SAM" id="MobiDB-lite"/>
    </source>
</evidence>
<feature type="region of interest" description="Disordered" evidence="1">
    <location>
        <begin position="287"/>
        <end position="318"/>
    </location>
</feature>
<dbReference type="PANTHER" id="PTHR15615:SF36">
    <property type="entry name" value="PHO85 CYCLIN-5"/>
    <property type="match status" value="1"/>
</dbReference>
<feature type="compositionally biased region" description="Low complexity" evidence="1">
    <location>
        <begin position="47"/>
        <end position="80"/>
    </location>
</feature>
<feature type="region of interest" description="Disordered" evidence="1">
    <location>
        <begin position="139"/>
        <end position="189"/>
    </location>
</feature>
<feature type="region of interest" description="Disordered" evidence="1">
    <location>
        <begin position="481"/>
        <end position="507"/>
    </location>
</feature>
<dbReference type="InParanoid" id="A0A409YS91"/>
<dbReference type="GO" id="GO:0016538">
    <property type="term" value="F:cyclin-dependent protein serine/threonine kinase regulator activity"/>
    <property type="evidence" value="ECO:0007669"/>
    <property type="project" value="TreeGrafter"/>
</dbReference>
<dbReference type="CDD" id="cd20557">
    <property type="entry name" value="CYCLIN_ScPCL1-like"/>
    <property type="match status" value="1"/>
</dbReference>
<protein>
    <recommendedName>
        <fullName evidence="4">Cyclin N-terminal domain-containing protein</fullName>
    </recommendedName>
</protein>
<dbReference type="AlphaFoldDB" id="A0A409YS91"/>
<sequence length="604" mass="64837">MHSSTQIIAQRALPATRTKARWQPYCSIPSSSTNSLPAPRSPNMITPASSLASPLPSQASIPTSSSSRSSTSSMSAAQPPKDVSQRDPSKHKFAAGLIGKHASLFTLSPSFINPFMVDQAVNILSEIWRPQDIPRAFQTPPKGTTPFTSASSINPCTSTHSATSKTPFSSISQSFEPSLPPSSTTDPNQQLLPMKTFVHEVLRRSRTSASILQAALCYLEAVRSKVPEILRKEQLGIRTHFLPDSAILPATPAELECEAELSAAELGKDCDDLVMTIRVTDLDSQDMDQLADSDTGDGASMSSLLAEPSVPSEVSTPTLPSPLLCPRRTFLASLILASKFFQDKCYSNRAWAKLSGLPPREIGRCERALGQALDWRLWVGKSPVQPQSTAPASSRSIARSQSEASIFTPPAANQPFLVEDSTTKADGACPVKQAQPPQPRSSLRRWSTAPSHVFSAGPQDSPVASSSKKVVQHEAEAVTSASVHCLSPRPPTPPLTYSPSSTESSMGDRTIQMSSFEDNVFTTLDGVQSWLDNTNSRPAAKAVSPFSVDVSSNYVDGELVLGLVGLAARAQGISIVEPDGGTYGQRYLWQDESHYRQVEPAGVH</sequence>
<dbReference type="GO" id="GO:0000307">
    <property type="term" value="C:cyclin-dependent protein kinase holoenzyme complex"/>
    <property type="evidence" value="ECO:0007669"/>
    <property type="project" value="TreeGrafter"/>
</dbReference>
<feature type="region of interest" description="Disordered" evidence="1">
    <location>
        <begin position="383"/>
        <end position="412"/>
    </location>
</feature>
<dbReference type="Proteomes" id="UP000284706">
    <property type="component" value="Unassembled WGS sequence"/>
</dbReference>
<accession>A0A409YS91</accession>
<organism evidence="2 3">
    <name type="scientific">Gymnopilus dilepis</name>
    <dbReference type="NCBI Taxonomy" id="231916"/>
    <lineage>
        <taxon>Eukaryota</taxon>
        <taxon>Fungi</taxon>
        <taxon>Dikarya</taxon>
        <taxon>Basidiomycota</taxon>
        <taxon>Agaricomycotina</taxon>
        <taxon>Agaricomycetes</taxon>
        <taxon>Agaricomycetidae</taxon>
        <taxon>Agaricales</taxon>
        <taxon>Agaricineae</taxon>
        <taxon>Hymenogastraceae</taxon>
        <taxon>Gymnopilus</taxon>
    </lineage>
</organism>
<feature type="region of interest" description="Disordered" evidence="1">
    <location>
        <begin position="29"/>
        <end position="90"/>
    </location>
</feature>
<dbReference type="Gene3D" id="1.10.472.10">
    <property type="entry name" value="Cyclin-like"/>
    <property type="match status" value="1"/>
</dbReference>
<gene>
    <name evidence="2" type="ORF">CVT26_010119</name>
</gene>
<keyword evidence="3" id="KW-1185">Reference proteome</keyword>
<proteinExistence type="predicted"/>
<dbReference type="GO" id="GO:0019901">
    <property type="term" value="F:protein kinase binding"/>
    <property type="evidence" value="ECO:0007669"/>
    <property type="project" value="InterPro"/>
</dbReference>
<dbReference type="STRING" id="231916.A0A409YS91"/>
<reference evidence="2 3" key="1">
    <citation type="journal article" date="2018" name="Evol. Lett.">
        <title>Horizontal gene cluster transfer increased hallucinogenic mushroom diversity.</title>
        <authorList>
            <person name="Reynolds H.T."/>
            <person name="Vijayakumar V."/>
            <person name="Gluck-Thaler E."/>
            <person name="Korotkin H.B."/>
            <person name="Matheny P.B."/>
            <person name="Slot J.C."/>
        </authorList>
    </citation>
    <scope>NUCLEOTIDE SEQUENCE [LARGE SCALE GENOMIC DNA]</scope>
    <source>
        <strain evidence="2 3">SRW20</strain>
    </source>
</reference>
<comment type="caution">
    <text evidence="2">The sequence shown here is derived from an EMBL/GenBank/DDBJ whole genome shotgun (WGS) entry which is preliminary data.</text>
</comment>